<protein>
    <submittedName>
        <fullName evidence="2">Branched-chain amino acid transport protein AzlD</fullName>
    </submittedName>
</protein>
<keyword evidence="3" id="KW-1185">Reference proteome</keyword>
<evidence type="ECO:0000313" key="3">
    <source>
        <dbReference type="Proteomes" id="UP000198976"/>
    </source>
</evidence>
<proteinExistence type="predicted"/>
<dbReference type="PIRSF" id="PIRSF003203">
    <property type="entry name" value="AzlD"/>
    <property type="match status" value="1"/>
</dbReference>
<dbReference type="RefSeq" id="WP_058236491.1">
    <property type="nucleotide sequence ID" value="NZ_LT629792.1"/>
</dbReference>
<reference evidence="2 3" key="1">
    <citation type="submission" date="2016-10" db="EMBL/GenBank/DDBJ databases">
        <authorList>
            <person name="Varghese N."/>
            <person name="Submissions S."/>
        </authorList>
    </citation>
    <scope>NUCLEOTIDE SEQUENCE [LARGE SCALE GENOMIC DNA]</scope>
    <source>
        <strain evidence="2 3">DSM 9169</strain>
    </source>
</reference>
<feature type="transmembrane region" description="Helical" evidence="1">
    <location>
        <begin position="6"/>
        <end position="28"/>
    </location>
</feature>
<sequence>MNTMYLIAILAVAGIVTVLLRAVPFALLAPIRESRLIKWLGRRMAVGIMAILSVYTMMDVAWSDLQATVPTLVALVVTVGLHLWKHNLMISILSGTVVCIALSAVVG</sequence>
<dbReference type="Proteomes" id="UP000198976">
    <property type="component" value="Chromosome I"/>
</dbReference>
<keyword evidence="1" id="KW-1133">Transmembrane helix</keyword>
<accession>A0ABY0V6S5</accession>
<feature type="transmembrane region" description="Helical" evidence="1">
    <location>
        <begin position="40"/>
        <end position="58"/>
    </location>
</feature>
<feature type="transmembrane region" description="Helical" evidence="1">
    <location>
        <begin position="88"/>
        <end position="106"/>
    </location>
</feature>
<evidence type="ECO:0000256" key="1">
    <source>
        <dbReference type="SAM" id="Phobius"/>
    </source>
</evidence>
<dbReference type="InterPro" id="IPR008407">
    <property type="entry name" value="Brnchd-chn_aa_trnsp_AzlD"/>
</dbReference>
<name>A0ABY0V6S5_9ACTO</name>
<dbReference type="Pfam" id="PF05437">
    <property type="entry name" value="AzlD"/>
    <property type="match status" value="1"/>
</dbReference>
<organism evidence="2 3">
    <name type="scientific">Schaalia radingae</name>
    <dbReference type="NCBI Taxonomy" id="131110"/>
    <lineage>
        <taxon>Bacteria</taxon>
        <taxon>Bacillati</taxon>
        <taxon>Actinomycetota</taxon>
        <taxon>Actinomycetes</taxon>
        <taxon>Actinomycetales</taxon>
        <taxon>Actinomycetaceae</taxon>
        <taxon>Schaalia</taxon>
    </lineage>
</organism>
<gene>
    <name evidence="2" type="ORF">SAMN04489714_0854</name>
</gene>
<keyword evidence="1" id="KW-0812">Transmembrane</keyword>
<feature type="transmembrane region" description="Helical" evidence="1">
    <location>
        <begin position="64"/>
        <end position="81"/>
    </location>
</feature>
<keyword evidence="1" id="KW-0472">Membrane</keyword>
<evidence type="ECO:0000313" key="2">
    <source>
        <dbReference type="EMBL" id="SDT91562.1"/>
    </source>
</evidence>
<dbReference type="EMBL" id="LT629792">
    <property type="protein sequence ID" value="SDT91562.1"/>
    <property type="molecule type" value="Genomic_DNA"/>
</dbReference>